<proteinExistence type="predicted"/>
<accession>A0A5M3YTY3</accession>
<evidence type="ECO:0000256" key="2">
    <source>
        <dbReference type="SAM" id="MobiDB-lite"/>
    </source>
</evidence>
<feature type="region of interest" description="Disordered" evidence="2">
    <location>
        <begin position="1"/>
        <end position="113"/>
    </location>
</feature>
<dbReference type="EMBL" id="BLJY01000004">
    <property type="protein sequence ID" value="GFF15646.1"/>
    <property type="molecule type" value="Genomic_DNA"/>
</dbReference>
<dbReference type="VEuPathDB" id="FungiDB:ATEG_04774"/>
<protein>
    <submittedName>
        <fullName evidence="3">SWI5-dependent HO expression protein 3</fullName>
    </submittedName>
</protein>
<dbReference type="OrthoDB" id="3918393at2759"/>
<sequence length="356" mass="40353">MPSMARFGRAKKPPKPEVDNPHANAAKLVSTPPDPSSEPPRITLSHVEPHLNMHQHNGLFEADSPGRHSDPSPETTIASDTTYTNGSTSPSNGDSALHKSTSEWSSAVGHAATGKSGRVIHNLQEDIARLTRECGVYRSRAEETQRMNEAFKIQIQNMTERLRNLEQANETNLHSIARKDKKLDELRAELKSERARRVQADDEKVKVNQLMDEARDDFHRKCAELQEIANHARTQYDVLAAHCQRERTDTQRKLASLRDEFEGLKRKHLEKGTQVERLDEIMAEKDREIQAGRENFEKLFAAYAAYKQAHDGDVRSLVEKGHQAENRIDTALASLKETEVEMKWVMRLQGEKKESA</sequence>
<feature type="coiled-coil region" evidence="1">
    <location>
        <begin position="120"/>
        <end position="203"/>
    </location>
</feature>
<feature type="coiled-coil region" evidence="1">
    <location>
        <begin position="240"/>
        <end position="295"/>
    </location>
</feature>
<reference evidence="3 4" key="1">
    <citation type="submission" date="2020-01" db="EMBL/GenBank/DDBJ databases">
        <title>Aspergillus terreus IFO 6365 whole genome shotgun sequence.</title>
        <authorList>
            <person name="Kanamasa S."/>
            <person name="Takahashi H."/>
        </authorList>
    </citation>
    <scope>NUCLEOTIDE SEQUENCE [LARGE SCALE GENOMIC DNA]</scope>
    <source>
        <strain evidence="3 4">IFO 6365</strain>
    </source>
</reference>
<evidence type="ECO:0000256" key="1">
    <source>
        <dbReference type="SAM" id="Coils"/>
    </source>
</evidence>
<evidence type="ECO:0000313" key="3">
    <source>
        <dbReference type="EMBL" id="GFF15646.1"/>
    </source>
</evidence>
<feature type="compositionally biased region" description="Polar residues" evidence="2">
    <location>
        <begin position="72"/>
        <end position="95"/>
    </location>
</feature>
<gene>
    <name evidence="3" type="ORF">ATEIFO6365_0004076500</name>
</gene>
<dbReference type="Proteomes" id="UP000452235">
    <property type="component" value="Unassembled WGS sequence"/>
</dbReference>
<evidence type="ECO:0000313" key="4">
    <source>
        <dbReference type="Proteomes" id="UP000452235"/>
    </source>
</evidence>
<name>A0A5M3YTY3_ASPTE</name>
<comment type="caution">
    <text evidence="3">The sequence shown here is derived from an EMBL/GenBank/DDBJ whole genome shotgun (WGS) entry which is preliminary data.</text>
</comment>
<keyword evidence="4" id="KW-1185">Reference proteome</keyword>
<keyword evidence="1" id="KW-0175">Coiled coil</keyword>
<organism evidence="3 4">
    <name type="scientific">Aspergillus terreus</name>
    <dbReference type="NCBI Taxonomy" id="33178"/>
    <lineage>
        <taxon>Eukaryota</taxon>
        <taxon>Fungi</taxon>
        <taxon>Dikarya</taxon>
        <taxon>Ascomycota</taxon>
        <taxon>Pezizomycotina</taxon>
        <taxon>Eurotiomycetes</taxon>
        <taxon>Eurotiomycetidae</taxon>
        <taxon>Eurotiales</taxon>
        <taxon>Aspergillaceae</taxon>
        <taxon>Aspergillus</taxon>
        <taxon>Aspergillus subgen. Circumdati</taxon>
    </lineage>
</organism>
<dbReference type="AlphaFoldDB" id="A0A5M3YTY3"/>